<dbReference type="EMBL" id="AOHS01000059">
    <property type="protein sequence ID" value="ELY24453.1"/>
    <property type="molecule type" value="Genomic_DNA"/>
</dbReference>
<dbReference type="RefSeq" id="WP_004217205.1">
    <property type="nucleotide sequence ID" value="NC_013922.1"/>
</dbReference>
<dbReference type="Proteomes" id="UP000001879">
    <property type="component" value="Chromosome"/>
</dbReference>
<reference evidence="2 4" key="2">
    <citation type="journal article" date="2012" name="BMC Genomics">
        <title>A comparative genomics perspective on the genetic content of the alkaliphilic haloarchaeon Natrialba magadii ATCC 43099T.</title>
        <authorList>
            <person name="Siddaramappa S."/>
            <person name="Challacombe J.F."/>
            <person name="Decastro R.E."/>
            <person name="Pfeiffer F."/>
            <person name="Sastre D.E."/>
            <person name="Gimenez M.I."/>
            <person name="Paggi R.A."/>
            <person name="Detter J.C."/>
            <person name="Davenport K.W."/>
            <person name="Goodwin L.A."/>
            <person name="Kyrpides N."/>
            <person name="Tapia R."/>
            <person name="Pitluck S."/>
            <person name="Lucas S."/>
            <person name="Woyke T."/>
            <person name="Maupin-Furlow J.A."/>
        </authorList>
    </citation>
    <scope>NUCLEOTIDE SEQUENCE [LARGE SCALE GENOMIC DNA]</scope>
    <source>
        <strain evidence="2">ATCC 43099</strain>
        <strain evidence="4">ATCC 43099 / DSM 3394 / CCM 3739 / CIP 104546 / IAM 13178 / JCM 8861 / NBRC 102185 / NCIMB 2190 / MS3</strain>
    </source>
</reference>
<gene>
    <name evidence="2" type="ordered locus">Nmag_1288</name>
    <name evidence="3" type="ORF">C500_18960</name>
</gene>
<protein>
    <submittedName>
        <fullName evidence="2">Uncharacterized protein</fullName>
    </submittedName>
</protein>
<feature type="region of interest" description="Disordered" evidence="1">
    <location>
        <begin position="311"/>
        <end position="330"/>
    </location>
</feature>
<evidence type="ECO:0000313" key="2">
    <source>
        <dbReference type="EMBL" id="ADD04868.1"/>
    </source>
</evidence>
<organism evidence="2 4">
    <name type="scientific">Natrialba magadii (strain ATCC 43099 / DSM 3394 / CCM 3739 / CIP 104546 / IAM 13178 / JCM 8861 / NBRC 102185 / NCIMB 2190 / MS3)</name>
    <name type="common">Natronobacterium magadii</name>
    <dbReference type="NCBI Taxonomy" id="547559"/>
    <lineage>
        <taxon>Archaea</taxon>
        <taxon>Methanobacteriati</taxon>
        <taxon>Methanobacteriota</taxon>
        <taxon>Stenosarchaea group</taxon>
        <taxon>Halobacteria</taxon>
        <taxon>Halobacteriales</taxon>
        <taxon>Natrialbaceae</taxon>
        <taxon>Natrialba</taxon>
    </lineage>
</organism>
<reference evidence="3 5" key="3">
    <citation type="journal article" date="2014" name="PLoS Genet.">
        <title>Phylogenetically driven sequencing of extremely halophilic archaea reveals strategies for static and dynamic osmo-response.</title>
        <authorList>
            <person name="Becker E.A."/>
            <person name="Seitzer P.M."/>
            <person name="Tritt A."/>
            <person name="Larsen D."/>
            <person name="Krusor M."/>
            <person name="Yao A.I."/>
            <person name="Wu D."/>
            <person name="Madern D."/>
            <person name="Eisen J.A."/>
            <person name="Darling A.E."/>
            <person name="Facciotti M.T."/>
        </authorList>
    </citation>
    <scope>NUCLEOTIDE SEQUENCE [LARGE SCALE GENOMIC DNA]</scope>
    <source>
        <strain evidence="5">ATCC 43099 / DSM 3394 / CCM 3739 / CIP 104546 / IAM 13178 / JCM 8861 / NBRC 102185 / NCIMB 2190 / MS3</strain>
        <strain evidence="3">MS-3</strain>
    </source>
</reference>
<evidence type="ECO:0000313" key="3">
    <source>
        <dbReference type="EMBL" id="ELY24453.1"/>
    </source>
</evidence>
<dbReference type="EMBL" id="CP001932">
    <property type="protein sequence ID" value="ADD04868.1"/>
    <property type="molecule type" value="Genomic_DNA"/>
</dbReference>
<dbReference type="HOGENOM" id="CLU_064027_0_0_2"/>
<evidence type="ECO:0000313" key="4">
    <source>
        <dbReference type="Proteomes" id="UP000001879"/>
    </source>
</evidence>
<dbReference type="PaxDb" id="547559-Nmag_1288"/>
<sequence>MSDPEADSTTGVGGLAELTDSSDQADLDVGVSTPAAVGLYLAVVAVGVTALVSVATGATAEVLLTSLPTAFTGGVLGGIVLARIRPTVLFRLGRFRWRTLTLWLPAPLVAGGALVLDSTGLVPETGLTLPLLIPAAGVLLTGRLAAHAVHDLAAGATVDNGAPIIEWTWYQSGPNPPLIALGVGSLLFAGLTYTLSGSNRLPTRLGALGAISLLLGWAPTVRLPSSGDTPTTLFSVPDFDYARAEIRAYADGLVVEPRFRPSYRRVVPWDRVTGVRLTEDRLVLERRWWPDIRCDRAAIDDVDAVLETVETSGRNRPQRVDPATADEPQF</sequence>
<keyword evidence="4" id="KW-1185">Reference proteome</keyword>
<evidence type="ECO:0000313" key="5">
    <source>
        <dbReference type="Proteomes" id="UP000011543"/>
    </source>
</evidence>
<dbReference type="Proteomes" id="UP000011543">
    <property type="component" value="Unassembled WGS sequence"/>
</dbReference>
<reference evidence="4" key="1">
    <citation type="submission" date="2010-02" db="EMBL/GenBank/DDBJ databases">
        <title>Complete sequence of chromosome of Natrialba magadii ATCC 43099.</title>
        <authorList>
            <consortium name="US DOE Joint Genome Institute"/>
            <person name="Lucas S."/>
            <person name="Copeland A."/>
            <person name="Lapidus A."/>
            <person name="Cheng J.-F."/>
            <person name="Bruce D."/>
            <person name="Goodwin L."/>
            <person name="Pitluck S."/>
            <person name="Davenport K."/>
            <person name="Saunders E."/>
            <person name="Detter J.C."/>
            <person name="Han C."/>
            <person name="Tapia R."/>
            <person name="Land M."/>
            <person name="Hauser L."/>
            <person name="Kyrpides N."/>
            <person name="Mikhailova N."/>
            <person name="De Castro R.E."/>
            <person name="Maupin-Furlow J.A."/>
            <person name="Woyke T."/>
        </authorList>
    </citation>
    <scope>NUCLEOTIDE SEQUENCE [LARGE SCALE GENOMIC DNA]</scope>
    <source>
        <strain evidence="4">ATCC 43099 / DSM 3394 / CCM 3739 / CIP 104546 / IAM 13178 / JCM 8861 / NBRC 102185 / NCIMB 2190 / MS3</strain>
    </source>
</reference>
<dbReference type="PATRIC" id="fig|547559.17.peg.3740"/>
<dbReference type="KEGG" id="nmg:Nmag_1288"/>
<dbReference type="OrthoDB" id="170058at2157"/>
<name>D3SSE2_NATMM</name>
<evidence type="ECO:0000256" key="1">
    <source>
        <dbReference type="SAM" id="MobiDB-lite"/>
    </source>
</evidence>
<proteinExistence type="predicted"/>
<dbReference type="GeneID" id="8824120"/>
<dbReference type="eggNOG" id="arCOG09071">
    <property type="taxonomic scope" value="Archaea"/>
</dbReference>
<dbReference type="STRING" id="547559.Nmag_1288"/>
<dbReference type="AlphaFoldDB" id="D3SSE2"/>
<accession>D3SSE2</accession>
<reference evidence="2" key="4">
    <citation type="submission" date="2016-09" db="EMBL/GenBank/DDBJ databases">
        <authorList>
            <person name="Pfeiffer F."/>
        </authorList>
    </citation>
    <scope>NUCLEOTIDE SEQUENCE</scope>
    <source>
        <strain evidence="2">ATCC 43099</strain>
    </source>
</reference>